<dbReference type="AlphaFoldDB" id="A0A0K8J3L7"/>
<accession>A0A0K8J3L7</accession>
<keyword evidence="1" id="KW-1133">Transmembrane helix</keyword>
<keyword evidence="1" id="KW-0472">Membrane</keyword>
<reference evidence="3" key="1">
    <citation type="submission" date="2015-09" db="EMBL/GenBank/DDBJ databases">
        <authorList>
            <person name="Wibberg D."/>
        </authorList>
    </citation>
    <scope>NUCLEOTIDE SEQUENCE [LARGE SCALE GENOMIC DNA]</scope>
    <source>
        <strain evidence="3">SD1D</strain>
    </source>
</reference>
<feature type="transmembrane region" description="Helical" evidence="1">
    <location>
        <begin position="86"/>
        <end position="110"/>
    </location>
</feature>
<keyword evidence="3" id="KW-1185">Reference proteome</keyword>
<keyword evidence="1" id="KW-0812">Transmembrane</keyword>
<dbReference type="OrthoDB" id="2055992at2"/>
<dbReference type="KEGG" id="hsd:SD1D_0401"/>
<name>A0A0K8J3L7_9FIRM</name>
<evidence type="ECO:0000256" key="1">
    <source>
        <dbReference type="SAM" id="Phobius"/>
    </source>
</evidence>
<feature type="transmembrane region" description="Helical" evidence="1">
    <location>
        <begin position="52"/>
        <end position="74"/>
    </location>
</feature>
<evidence type="ECO:0000313" key="2">
    <source>
        <dbReference type="EMBL" id="CUH91954.1"/>
    </source>
</evidence>
<organism evidence="2 3">
    <name type="scientific">Herbinix luporum</name>
    <dbReference type="NCBI Taxonomy" id="1679721"/>
    <lineage>
        <taxon>Bacteria</taxon>
        <taxon>Bacillati</taxon>
        <taxon>Bacillota</taxon>
        <taxon>Clostridia</taxon>
        <taxon>Lachnospirales</taxon>
        <taxon>Lachnospiraceae</taxon>
        <taxon>Herbinix</taxon>
    </lineage>
</organism>
<feature type="transmembrane region" description="Helical" evidence="1">
    <location>
        <begin position="21"/>
        <end position="46"/>
    </location>
</feature>
<dbReference type="InterPro" id="IPR046140">
    <property type="entry name" value="DUF6142"/>
</dbReference>
<evidence type="ECO:0000313" key="3">
    <source>
        <dbReference type="Proteomes" id="UP000196053"/>
    </source>
</evidence>
<dbReference type="EMBL" id="LN879430">
    <property type="protein sequence ID" value="CUH91954.1"/>
    <property type="molecule type" value="Genomic_DNA"/>
</dbReference>
<dbReference type="Pfam" id="PF19639">
    <property type="entry name" value="DUF6142"/>
    <property type="match status" value="1"/>
</dbReference>
<proteinExistence type="predicted"/>
<protein>
    <submittedName>
        <fullName evidence="2">Putative membrane protein</fullName>
    </submittedName>
</protein>
<sequence>MNLGFFKRRDTIQFSGRRHTQLGILSAVIGLAVVAGFIAVSIISGINKGQAGIIIGVVGLLLFALSITGFVFSYRAIKQRDIYYRFPMIGLISNGIMMIVLMILYIIGIVV</sequence>
<gene>
    <name evidence="2" type="ORF">SD1D_0401</name>
</gene>
<dbReference type="Proteomes" id="UP000196053">
    <property type="component" value="Chromosome I"/>
</dbReference>
<dbReference type="RefSeq" id="WP_058257375.1">
    <property type="nucleotide sequence ID" value="NZ_DUPS01000012.1"/>
</dbReference>